<evidence type="ECO:0000256" key="2">
    <source>
        <dbReference type="ARBA" id="ARBA00022694"/>
    </source>
</evidence>
<dbReference type="InterPro" id="IPR006677">
    <property type="entry name" value="tRNA_intron_Endonuc_cat-like"/>
</dbReference>
<dbReference type="GO" id="GO:0000214">
    <property type="term" value="C:tRNA-intron endonuclease complex"/>
    <property type="evidence" value="ECO:0007669"/>
    <property type="project" value="UniProtKB-UniRule"/>
</dbReference>
<dbReference type="Gene3D" id="3.40.1350.10">
    <property type="match status" value="1"/>
</dbReference>
<sequence length="413" mass="47202">MSEAAANPAQASRIDDKDAATSAAGVKAEPQPNKPKRKRPTRPNYAKIHEKPLPLDVFPLPAFVPHNPLSLVRILGALISELFARQSNHSADKYIGYFSYETRSIQVTDPKQARALWEMGFFGKGSLSRSEPSWLDRERARLKAKGGGTSEEVTSKRRHERRLFKLERARIERETIEEQLRKEGKFVDLRPETEQSGHADGVGPDAISAAVPAQESQSKAQEVDDDDDLEEDAPTIDQEHLQLSLHEAFFLTYGLGSWTPNALLSLFATHSIFPPCQPSSLQPDNPFLLTYVVYHHYRSLGWVVRPGSKFACDWLLYNRGPVFSHAEFAVMIVPEYPGEWERRWERKARQKDWWEMHCTNRVQTQVRKTLVLCYVEVPLEVDLVGGEDVTAVLKRYKVRDFVVRRWLANRSRD</sequence>
<dbReference type="NCBIfam" id="TIGR00324">
    <property type="entry name" value="endA"/>
    <property type="match status" value="1"/>
</dbReference>
<feature type="active site" evidence="5">
    <location>
        <position position="325"/>
    </location>
</feature>
<dbReference type="InterPro" id="IPR011856">
    <property type="entry name" value="tRNA_endonuc-like_dom_sf"/>
</dbReference>
<feature type="domain" description="tRNA intron endonuclease catalytic" evidence="7">
    <location>
        <begin position="287"/>
        <end position="376"/>
    </location>
</feature>
<dbReference type="PIRSF" id="PIRSF011789">
    <property type="entry name" value="tRNA_splic_SEN2"/>
    <property type="match status" value="1"/>
</dbReference>
<dbReference type="EC" id="4.6.1.16" evidence="4"/>
<comment type="caution">
    <text evidence="8">The sequence shown here is derived from an EMBL/GenBank/DDBJ whole genome shotgun (WGS) entry which is preliminary data.</text>
</comment>
<evidence type="ECO:0000256" key="6">
    <source>
        <dbReference type="SAM" id="MobiDB-lite"/>
    </source>
</evidence>
<feature type="region of interest" description="Disordered" evidence="6">
    <location>
        <begin position="210"/>
        <end position="230"/>
    </location>
</feature>
<dbReference type="InterPro" id="IPR036167">
    <property type="entry name" value="tRNA_intron_Endo_cat-like_sf"/>
</dbReference>
<dbReference type="InterPro" id="IPR006676">
    <property type="entry name" value="tRNA_splic"/>
</dbReference>
<dbReference type="GO" id="GO:0003676">
    <property type="term" value="F:nucleic acid binding"/>
    <property type="evidence" value="ECO:0007669"/>
    <property type="project" value="InterPro"/>
</dbReference>
<dbReference type="Proteomes" id="UP000799439">
    <property type="component" value="Unassembled WGS sequence"/>
</dbReference>
<dbReference type="GO" id="GO:0000379">
    <property type="term" value="P:tRNA-type intron splice site recognition and cleavage"/>
    <property type="evidence" value="ECO:0007669"/>
    <property type="project" value="TreeGrafter"/>
</dbReference>
<dbReference type="PANTHER" id="PTHR21227">
    <property type="entry name" value="TRNA-SPLICING ENDONUCLEASE SUBUNIT SEN2"/>
    <property type="match status" value="1"/>
</dbReference>
<dbReference type="Pfam" id="PF01974">
    <property type="entry name" value="tRNA_int_endo"/>
    <property type="match status" value="1"/>
</dbReference>
<keyword evidence="3 4" id="KW-0456">Lyase</keyword>
<dbReference type="InterPro" id="IPR016589">
    <property type="entry name" value="tRNA_splic_SEN2"/>
</dbReference>
<organism evidence="8 9">
    <name type="scientific">Myriangium duriaei CBS 260.36</name>
    <dbReference type="NCBI Taxonomy" id="1168546"/>
    <lineage>
        <taxon>Eukaryota</taxon>
        <taxon>Fungi</taxon>
        <taxon>Dikarya</taxon>
        <taxon>Ascomycota</taxon>
        <taxon>Pezizomycotina</taxon>
        <taxon>Dothideomycetes</taxon>
        <taxon>Dothideomycetidae</taxon>
        <taxon>Myriangiales</taxon>
        <taxon>Myriangiaceae</taxon>
        <taxon>Myriangium</taxon>
    </lineage>
</organism>
<evidence type="ECO:0000313" key="9">
    <source>
        <dbReference type="Proteomes" id="UP000799439"/>
    </source>
</evidence>
<feature type="region of interest" description="Disordered" evidence="6">
    <location>
        <begin position="1"/>
        <end position="43"/>
    </location>
</feature>
<gene>
    <name evidence="8" type="ORF">K461DRAFT_225105</name>
</gene>
<dbReference type="EMBL" id="ML996085">
    <property type="protein sequence ID" value="KAF2153441.1"/>
    <property type="molecule type" value="Genomic_DNA"/>
</dbReference>
<accession>A0A9P4J2T5</accession>
<comment type="similarity">
    <text evidence="1 4">Belongs to the tRNA-intron endonuclease family.</text>
</comment>
<feature type="active site" evidence="5">
    <location>
        <position position="317"/>
    </location>
</feature>
<protein>
    <recommendedName>
        <fullName evidence="4">tRNA-splicing endonuclease subunit Sen2</fullName>
        <ecNumber evidence="4">4.6.1.16</ecNumber>
    </recommendedName>
</protein>
<keyword evidence="9" id="KW-1185">Reference proteome</keyword>
<keyword evidence="2 4" id="KW-0819">tRNA processing</keyword>
<dbReference type="GO" id="GO:0000213">
    <property type="term" value="F:tRNA-intron lyase activity"/>
    <property type="evidence" value="ECO:0007669"/>
    <property type="project" value="UniProtKB-UniRule"/>
</dbReference>
<evidence type="ECO:0000256" key="5">
    <source>
        <dbReference type="PIRSR" id="PIRSR011789-1"/>
    </source>
</evidence>
<name>A0A9P4J2T5_9PEZI</name>
<dbReference type="AlphaFoldDB" id="A0A9P4J2T5"/>
<proteinExistence type="inferred from homology"/>
<evidence type="ECO:0000256" key="3">
    <source>
        <dbReference type="ARBA" id="ARBA00023239"/>
    </source>
</evidence>
<dbReference type="OrthoDB" id="10249562at2759"/>
<comment type="function">
    <text evidence="4">Constitutes one of the two catalytic subunit of the tRNA-splicing endonuclease complex, a complex responsible for identification and cleavage of the splice sites in pre-tRNA. It cleaves pre-tRNA at the 5'- and 3'-splice sites to release the intron. The products are an intron and two tRNA half-molecules bearing 2',3'-cyclic phosphate and 5'-OH termini. There are no conserved sequences at the splice sites, but the intron is invariably located at the same site in the gene, placing the splice sites an invariant distance from the constant structural features of the tRNA body.</text>
</comment>
<dbReference type="GO" id="GO:0005737">
    <property type="term" value="C:cytoplasm"/>
    <property type="evidence" value="ECO:0007669"/>
    <property type="project" value="TreeGrafter"/>
</dbReference>
<dbReference type="SUPFAM" id="SSF53032">
    <property type="entry name" value="tRNA-intron endonuclease catalytic domain-like"/>
    <property type="match status" value="1"/>
</dbReference>
<feature type="active site" evidence="5">
    <location>
        <position position="368"/>
    </location>
</feature>
<dbReference type="CDD" id="cd22363">
    <property type="entry name" value="tRNA-intron_lyase_C"/>
    <property type="match status" value="1"/>
</dbReference>
<dbReference type="PANTHER" id="PTHR21227:SF0">
    <property type="entry name" value="TRNA-SPLICING ENDONUCLEASE SUBUNIT SEN2"/>
    <property type="match status" value="1"/>
</dbReference>
<evidence type="ECO:0000313" key="8">
    <source>
        <dbReference type="EMBL" id="KAF2153441.1"/>
    </source>
</evidence>
<evidence type="ECO:0000256" key="4">
    <source>
        <dbReference type="PIRNR" id="PIRNR011789"/>
    </source>
</evidence>
<evidence type="ECO:0000259" key="7">
    <source>
        <dbReference type="Pfam" id="PF01974"/>
    </source>
</evidence>
<evidence type="ECO:0000256" key="1">
    <source>
        <dbReference type="ARBA" id="ARBA00008078"/>
    </source>
</evidence>
<reference evidence="8" key="1">
    <citation type="journal article" date="2020" name="Stud. Mycol.">
        <title>101 Dothideomycetes genomes: a test case for predicting lifestyles and emergence of pathogens.</title>
        <authorList>
            <person name="Haridas S."/>
            <person name="Albert R."/>
            <person name="Binder M."/>
            <person name="Bloem J."/>
            <person name="Labutti K."/>
            <person name="Salamov A."/>
            <person name="Andreopoulos B."/>
            <person name="Baker S."/>
            <person name="Barry K."/>
            <person name="Bills G."/>
            <person name="Bluhm B."/>
            <person name="Cannon C."/>
            <person name="Castanera R."/>
            <person name="Culley D."/>
            <person name="Daum C."/>
            <person name="Ezra D."/>
            <person name="Gonzalez J."/>
            <person name="Henrissat B."/>
            <person name="Kuo A."/>
            <person name="Liang C."/>
            <person name="Lipzen A."/>
            <person name="Lutzoni F."/>
            <person name="Magnuson J."/>
            <person name="Mondo S."/>
            <person name="Nolan M."/>
            <person name="Ohm R."/>
            <person name="Pangilinan J."/>
            <person name="Park H.-J."/>
            <person name="Ramirez L."/>
            <person name="Alfaro M."/>
            <person name="Sun H."/>
            <person name="Tritt A."/>
            <person name="Yoshinaga Y."/>
            <person name="Zwiers L.-H."/>
            <person name="Turgeon B."/>
            <person name="Goodwin S."/>
            <person name="Spatafora J."/>
            <person name="Crous P."/>
            <person name="Grigoriev I."/>
        </authorList>
    </citation>
    <scope>NUCLEOTIDE SEQUENCE</scope>
    <source>
        <strain evidence="8">CBS 260.36</strain>
    </source>
</reference>